<dbReference type="EMBL" id="JABCRI010000009">
    <property type="protein sequence ID" value="KAF8400256.1"/>
    <property type="molecule type" value="Genomic_DNA"/>
</dbReference>
<dbReference type="AlphaFoldDB" id="A0A834Z7D4"/>
<dbReference type="InterPro" id="IPR001356">
    <property type="entry name" value="HD"/>
</dbReference>
<dbReference type="Pfam" id="PF02183">
    <property type="entry name" value="HALZ"/>
    <property type="match status" value="1"/>
</dbReference>
<evidence type="ECO:0000313" key="12">
    <source>
        <dbReference type="EMBL" id="KAF8400255.1"/>
    </source>
</evidence>
<dbReference type="GO" id="GO:0043565">
    <property type="term" value="F:sequence-specific DNA binding"/>
    <property type="evidence" value="ECO:0007669"/>
    <property type="project" value="InterPro"/>
</dbReference>
<dbReference type="GO" id="GO:0005634">
    <property type="term" value="C:nucleus"/>
    <property type="evidence" value="ECO:0007669"/>
    <property type="project" value="UniProtKB-SubCell"/>
</dbReference>
<dbReference type="InterPro" id="IPR009057">
    <property type="entry name" value="Homeodomain-like_sf"/>
</dbReference>
<evidence type="ECO:0000313" key="13">
    <source>
        <dbReference type="EMBL" id="KAF8400256.1"/>
    </source>
</evidence>
<dbReference type="SUPFAM" id="SSF46689">
    <property type="entry name" value="Homeodomain-like"/>
    <property type="match status" value="1"/>
</dbReference>
<evidence type="ECO:0000256" key="5">
    <source>
        <dbReference type="ARBA" id="ARBA00023155"/>
    </source>
</evidence>
<dbReference type="EMBL" id="JABCRI010000009">
    <property type="protein sequence ID" value="KAF8400255.1"/>
    <property type="molecule type" value="Genomic_DNA"/>
</dbReference>
<dbReference type="PROSITE" id="PS00027">
    <property type="entry name" value="HOMEOBOX_1"/>
    <property type="match status" value="1"/>
</dbReference>
<comment type="similarity">
    <text evidence="2">Belongs to the HD-ZIP homeobox family. Class II subfamily.</text>
</comment>
<reference evidence="13 14" key="1">
    <citation type="submission" date="2020-04" db="EMBL/GenBank/DDBJ databases">
        <title>Plant Genome Project.</title>
        <authorList>
            <person name="Zhang R.-G."/>
        </authorList>
    </citation>
    <scope>NUCLEOTIDE SEQUENCE [LARGE SCALE GENOMIC DNA]</scope>
    <source>
        <strain evidence="13">YNK0</strain>
        <tissue evidence="13">Leaf</tissue>
    </source>
</reference>
<keyword evidence="10" id="KW-0175">Coiled coil</keyword>
<dbReference type="OMA" id="WSSKTEN"/>
<protein>
    <recommendedName>
        <fullName evidence="11">Homeobox domain-containing protein</fullName>
    </recommendedName>
</protein>
<evidence type="ECO:0000256" key="9">
    <source>
        <dbReference type="RuleBase" id="RU000682"/>
    </source>
</evidence>
<dbReference type="PROSITE" id="PS50071">
    <property type="entry name" value="HOMEOBOX_2"/>
    <property type="match status" value="1"/>
</dbReference>
<feature type="DNA-binding region" description="Homeobox" evidence="8">
    <location>
        <begin position="68"/>
        <end position="127"/>
    </location>
</feature>
<gene>
    <name evidence="12" type="ORF">HHK36_013552</name>
    <name evidence="13" type="ORF">HHK36_013553</name>
</gene>
<name>A0A834Z7D4_TETSI</name>
<dbReference type="CDD" id="cd00086">
    <property type="entry name" value="homeodomain"/>
    <property type="match status" value="1"/>
</dbReference>
<dbReference type="InterPro" id="IPR003106">
    <property type="entry name" value="Leu_zip_homeo"/>
</dbReference>
<keyword evidence="4 8" id="KW-0238">DNA-binding</keyword>
<keyword evidence="3" id="KW-0805">Transcription regulation</keyword>
<dbReference type="SMART" id="SM00340">
    <property type="entry name" value="HALZ"/>
    <property type="match status" value="1"/>
</dbReference>
<comment type="caution">
    <text evidence="13">The sequence shown here is derived from an EMBL/GenBank/DDBJ whole genome shotgun (WGS) entry which is preliminary data.</text>
</comment>
<keyword evidence="5 8" id="KW-0371">Homeobox</keyword>
<keyword evidence="14" id="KW-1185">Reference proteome</keyword>
<evidence type="ECO:0000256" key="6">
    <source>
        <dbReference type="ARBA" id="ARBA00023163"/>
    </source>
</evidence>
<evidence type="ECO:0000256" key="2">
    <source>
        <dbReference type="ARBA" id="ARBA00006074"/>
    </source>
</evidence>
<proteinExistence type="inferred from homology"/>
<sequence length="200" mass="23145">MEEEWLSLGLRPGEFNPKNGLHQQKPLVQFHLSFPKEEIEDHNMDQISSKTIEEHHGLANKNTDTKISLRKKLRLTKEQSTLLENSFKEHSTLNPTQKHELAERLKLRPRQVEVWFQNRRARTKLKQTEVDCEFLKKCCESLSDENRRLKKELEELRSVKLGSPPLYIQLPKAAMLTMCPSCDKIAKSDDGKNTAVSGEA</sequence>
<dbReference type="InterPro" id="IPR050762">
    <property type="entry name" value="HD-ZIP_Homeobox_LZ_Class_II"/>
</dbReference>
<evidence type="ECO:0000313" key="14">
    <source>
        <dbReference type="Proteomes" id="UP000655225"/>
    </source>
</evidence>
<evidence type="ECO:0000256" key="1">
    <source>
        <dbReference type="ARBA" id="ARBA00004123"/>
    </source>
</evidence>
<dbReference type="OrthoDB" id="6159439at2759"/>
<evidence type="ECO:0000256" key="4">
    <source>
        <dbReference type="ARBA" id="ARBA00023125"/>
    </source>
</evidence>
<feature type="domain" description="Homeobox" evidence="11">
    <location>
        <begin position="66"/>
        <end position="126"/>
    </location>
</feature>
<evidence type="ECO:0000256" key="8">
    <source>
        <dbReference type="PROSITE-ProRule" id="PRU00108"/>
    </source>
</evidence>
<keyword evidence="7 8" id="KW-0539">Nucleus</keyword>
<feature type="coiled-coil region" evidence="10">
    <location>
        <begin position="132"/>
        <end position="159"/>
    </location>
</feature>
<dbReference type="GO" id="GO:0000981">
    <property type="term" value="F:DNA-binding transcription factor activity, RNA polymerase II-specific"/>
    <property type="evidence" value="ECO:0007669"/>
    <property type="project" value="InterPro"/>
</dbReference>
<evidence type="ECO:0000256" key="3">
    <source>
        <dbReference type="ARBA" id="ARBA00023015"/>
    </source>
</evidence>
<dbReference type="PANTHER" id="PTHR45714:SF72">
    <property type="entry name" value="HOMEOBOX-LEUCINE ZIPPER PROTEIN HOX26-RELATED"/>
    <property type="match status" value="1"/>
</dbReference>
<evidence type="ECO:0000256" key="7">
    <source>
        <dbReference type="ARBA" id="ARBA00023242"/>
    </source>
</evidence>
<comment type="subcellular location">
    <subcellularLocation>
        <location evidence="1 8 9">Nucleus</location>
    </subcellularLocation>
</comment>
<accession>A0A834Z7D4</accession>
<keyword evidence="6" id="KW-0804">Transcription</keyword>
<organism evidence="13 14">
    <name type="scientific">Tetracentron sinense</name>
    <name type="common">Spur-leaf</name>
    <dbReference type="NCBI Taxonomy" id="13715"/>
    <lineage>
        <taxon>Eukaryota</taxon>
        <taxon>Viridiplantae</taxon>
        <taxon>Streptophyta</taxon>
        <taxon>Embryophyta</taxon>
        <taxon>Tracheophyta</taxon>
        <taxon>Spermatophyta</taxon>
        <taxon>Magnoliopsida</taxon>
        <taxon>Trochodendrales</taxon>
        <taxon>Trochodendraceae</taxon>
        <taxon>Tetracentron</taxon>
    </lineage>
</organism>
<evidence type="ECO:0000256" key="10">
    <source>
        <dbReference type="SAM" id="Coils"/>
    </source>
</evidence>
<dbReference type="Pfam" id="PF00046">
    <property type="entry name" value="Homeodomain"/>
    <property type="match status" value="1"/>
</dbReference>
<dbReference type="SMART" id="SM00389">
    <property type="entry name" value="HOX"/>
    <property type="match status" value="1"/>
</dbReference>
<dbReference type="InterPro" id="IPR017970">
    <property type="entry name" value="Homeobox_CS"/>
</dbReference>
<dbReference type="Proteomes" id="UP000655225">
    <property type="component" value="Unassembled WGS sequence"/>
</dbReference>
<dbReference type="PANTHER" id="PTHR45714">
    <property type="entry name" value="HOMEOBOX-LEUCINE ZIPPER PROTEIN HAT14"/>
    <property type="match status" value="1"/>
</dbReference>
<dbReference type="Gene3D" id="1.10.10.60">
    <property type="entry name" value="Homeodomain-like"/>
    <property type="match status" value="1"/>
</dbReference>
<evidence type="ECO:0000259" key="11">
    <source>
        <dbReference type="PROSITE" id="PS50071"/>
    </source>
</evidence>